<proteinExistence type="predicted"/>
<keyword evidence="1" id="KW-1133">Transmembrane helix</keyword>
<sequence>MMAPSRLNTSLLCVVGFIALVGGYIIIPYLSYLVSIIVGFRIGMLVERRVYGRLLDERLCVLEERIEGMKVVVKYMEEEVEGVHKGMNGMDAEVDDAAKDTEELRGGYEEGS</sequence>
<accession>A0A6A5TTQ6</accession>
<gene>
    <name evidence="2" type="ORF">CC80DRAFT_535856</name>
</gene>
<keyword evidence="3" id="KW-1185">Reference proteome</keyword>
<evidence type="ECO:0000313" key="3">
    <source>
        <dbReference type="Proteomes" id="UP000800035"/>
    </source>
</evidence>
<evidence type="ECO:0000313" key="2">
    <source>
        <dbReference type="EMBL" id="KAF1955808.1"/>
    </source>
</evidence>
<dbReference type="EMBL" id="ML976993">
    <property type="protein sequence ID" value="KAF1955808.1"/>
    <property type="molecule type" value="Genomic_DNA"/>
</dbReference>
<organism evidence="2 3">
    <name type="scientific">Byssothecium circinans</name>
    <dbReference type="NCBI Taxonomy" id="147558"/>
    <lineage>
        <taxon>Eukaryota</taxon>
        <taxon>Fungi</taxon>
        <taxon>Dikarya</taxon>
        <taxon>Ascomycota</taxon>
        <taxon>Pezizomycotina</taxon>
        <taxon>Dothideomycetes</taxon>
        <taxon>Pleosporomycetidae</taxon>
        <taxon>Pleosporales</taxon>
        <taxon>Massarineae</taxon>
        <taxon>Massarinaceae</taxon>
        <taxon>Byssothecium</taxon>
    </lineage>
</organism>
<protein>
    <submittedName>
        <fullName evidence="2">Uncharacterized protein</fullName>
    </submittedName>
</protein>
<dbReference type="AlphaFoldDB" id="A0A6A5TTQ6"/>
<keyword evidence="1" id="KW-0472">Membrane</keyword>
<dbReference type="Proteomes" id="UP000800035">
    <property type="component" value="Unassembled WGS sequence"/>
</dbReference>
<evidence type="ECO:0000256" key="1">
    <source>
        <dbReference type="SAM" id="Phobius"/>
    </source>
</evidence>
<reference evidence="2" key="1">
    <citation type="journal article" date="2020" name="Stud. Mycol.">
        <title>101 Dothideomycetes genomes: a test case for predicting lifestyles and emergence of pathogens.</title>
        <authorList>
            <person name="Haridas S."/>
            <person name="Albert R."/>
            <person name="Binder M."/>
            <person name="Bloem J."/>
            <person name="Labutti K."/>
            <person name="Salamov A."/>
            <person name="Andreopoulos B."/>
            <person name="Baker S."/>
            <person name="Barry K."/>
            <person name="Bills G."/>
            <person name="Bluhm B."/>
            <person name="Cannon C."/>
            <person name="Castanera R."/>
            <person name="Culley D."/>
            <person name="Daum C."/>
            <person name="Ezra D."/>
            <person name="Gonzalez J."/>
            <person name="Henrissat B."/>
            <person name="Kuo A."/>
            <person name="Liang C."/>
            <person name="Lipzen A."/>
            <person name="Lutzoni F."/>
            <person name="Magnuson J."/>
            <person name="Mondo S."/>
            <person name="Nolan M."/>
            <person name="Ohm R."/>
            <person name="Pangilinan J."/>
            <person name="Park H.-J."/>
            <person name="Ramirez L."/>
            <person name="Alfaro M."/>
            <person name="Sun H."/>
            <person name="Tritt A."/>
            <person name="Yoshinaga Y."/>
            <person name="Zwiers L.-H."/>
            <person name="Turgeon B."/>
            <person name="Goodwin S."/>
            <person name="Spatafora J."/>
            <person name="Crous P."/>
            <person name="Grigoriev I."/>
        </authorList>
    </citation>
    <scope>NUCLEOTIDE SEQUENCE</scope>
    <source>
        <strain evidence="2">CBS 675.92</strain>
    </source>
</reference>
<name>A0A6A5TTQ6_9PLEO</name>
<feature type="transmembrane region" description="Helical" evidence="1">
    <location>
        <begin position="7"/>
        <end position="26"/>
    </location>
</feature>
<keyword evidence="1" id="KW-0812">Transmembrane</keyword>